<proteinExistence type="predicted"/>
<protein>
    <submittedName>
        <fullName evidence="1">Uncharacterized protein</fullName>
    </submittedName>
</protein>
<name>A0ACB8R7C2_9AGAM</name>
<organism evidence="1 2">
    <name type="scientific">Auriscalpium vulgare</name>
    <dbReference type="NCBI Taxonomy" id="40419"/>
    <lineage>
        <taxon>Eukaryota</taxon>
        <taxon>Fungi</taxon>
        <taxon>Dikarya</taxon>
        <taxon>Basidiomycota</taxon>
        <taxon>Agaricomycotina</taxon>
        <taxon>Agaricomycetes</taxon>
        <taxon>Russulales</taxon>
        <taxon>Auriscalpiaceae</taxon>
        <taxon>Auriscalpium</taxon>
    </lineage>
</organism>
<dbReference type="Proteomes" id="UP000814033">
    <property type="component" value="Unassembled WGS sequence"/>
</dbReference>
<evidence type="ECO:0000313" key="2">
    <source>
        <dbReference type="Proteomes" id="UP000814033"/>
    </source>
</evidence>
<comment type="caution">
    <text evidence="1">The sequence shown here is derived from an EMBL/GenBank/DDBJ whole genome shotgun (WGS) entry which is preliminary data.</text>
</comment>
<accession>A0ACB8R7C2</accession>
<gene>
    <name evidence="1" type="ORF">FA95DRAFT_1504146</name>
</gene>
<reference evidence="1" key="1">
    <citation type="submission" date="2021-02" db="EMBL/GenBank/DDBJ databases">
        <authorList>
            <consortium name="DOE Joint Genome Institute"/>
            <person name="Ahrendt S."/>
            <person name="Looney B.P."/>
            <person name="Miyauchi S."/>
            <person name="Morin E."/>
            <person name="Drula E."/>
            <person name="Courty P.E."/>
            <person name="Chicoki N."/>
            <person name="Fauchery L."/>
            <person name="Kohler A."/>
            <person name="Kuo A."/>
            <person name="Labutti K."/>
            <person name="Pangilinan J."/>
            <person name="Lipzen A."/>
            <person name="Riley R."/>
            <person name="Andreopoulos W."/>
            <person name="He G."/>
            <person name="Johnson J."/>
            <person name="Barry K.W."/>
            <person name="Grigoriev I.V."/>
            <person name="Nagy L."/>
            <person name="Hibbett D."/>
            <person name="Henrissat B."/>
            <person name="Matheny P.B."/>
            <person name="Labbe J."/>
            <person name="Martin F."/>
        </authorList>
    </citation>
    <scope>NUCLEOTIDE SEQUENCE</scope>
    <source>
        <strain evidence="1">FP105234-sp</strain>
    </source>
</reference>
<keyword evidence="2" id="KW-1185">Reference proteome</keyword>
<evidence type="ECO:0000313" key="1">
    <source>
        <dbReference type="EMBL" id="KAI0039458.1"/>
    </source>
</evidence>
<dbReference type="EMBL" id="MU276302">
    <property type="protein sequence ID" value="KAI0039458.1"/>
    <property type="molecule type" value="Genomic_DNA"/>
</dbReference>
<sequence>MNTVNVSTGFTPFQLRLGRHPRLTPPLLQPVADATMAEFGTDVLRAQLVINPLTVDFAEAQDALFAAKLQQADTTNQHRGPKRAYAVGDRMLLSTFHCRRDYKAQDIACGKVHATF</sequence>
<reference evidence="1" key="2">
    <citation type="journal article" date="2022" name="New Phytol.">
        <title>Evolutionary transition to the ectomycorrhizal habit in the genomes of a hyperdiverse lineage of mushroom-forming fungi.</title>
        <authorList>
            <person name="Looney B."/>
            <person name="Miyauchi S."/>
            <person name="Morin E."/>
            <person name="Drula E."/>
            <person name="Courty P.E."/>
            <person name="Kohler A."/>
            <person name="Kuo A."/>
            <person name="LaButti K."/>
            <person name="Pangilinan J."/>
            <person name="Lipzen A."/>
            <person name="Riley R."/>
            <person name="Andreopoulos W."/>
            <person name="He G."/>
            <person name="Johnson J."/>
            <person name="Nolan M."/>
            <person name="Tritt A."/>
            <person name="Barry K.W."/>
            <person name="Grigoriev I.V."/>
            <person name="Nagy L.G."/>
            <person name="Hibbett D."/>
            <person name="Henrissat B."/>
            <person name="Matheny P.B."/>
            <person name="Labbe J."/>
            <person name="Martin F.M."/>
        </authorList>
    </citation>
    <scope>NUCLEOTIDE SEQUENCE</scope>
    <source>
        <strain evidence="1">FP105234-sp</strain>
    </source>
</reference>